<dbReference type="EMBL" id="FOVF01000003">
    <property type="protein sequence ID" value="SFN07420.1"/>
    <property type="molecule type" value="Genomic_DNA"/>
</dbReference>
<feature type="domain" description="N-acetyltransferase" evidence="1">
    <location>
        <begin position="11"/>
        <end position="187"/>
    </location>
</feature>
<dbReference type="STRING" id="578942.SAMN05216289_103270"/>
<evidence type="ECO:0000313" key="2">
    <source>
        <dbReference type="EMBL" id="SFN07420.1"/>
    </source>
</evidence>
<dbReference type="AlphaFoldDB" id="A0A1I4W1Y7"/>
<name>A0A1I4W1Y7_9GAMM</name>
<organism evidence="2 3">
    <name type="scientific">Dokdonella immobilis</name>
    <dbReference type="NCBI Taxonomy" id="578942"/>
    <lineage>
        <taxon>Bacteria</taxon>
        <taxon>Pseudomonadati</taxon>
        <taxon>Pseudomonadota</taxon>
        <taxon>Gammaproteobacteria</taxon>
        <taxon>Lysobacterales</taxon>
        <taxon>Rhodanobacteraceae</taxon>
        <taxon>Dokdonella</taxon>
    </lineage>
</organism>
<sequence length="205" mass="23140">MPEVAGTLRVLSLRGAEIAGWLPAVARLRIAVFREYPYLYDGDEAYEARYLATYARSPGGVLVVVLDGEEVVGASTGMPLAGTEAEFQAPFLERRMPIETVFYCAESVLLREYRGRGLGHRFFDEREAHARALGAFAWTAFAAVDRAEDDPRCPADYRSNAPFWARRGYVRQPDMTMALAWKQVDCETETEQALTFWLRRLDCAK</sequence>
<dbReference type="InterPro" id="IPR016181">
    <property type="entry name" value="Acyl_CoA_acyltransferase"/>
</dbReference>
<dbReference type="InterPro" id="IPR000182">
    <property type="entry name" value="GNAT_dom"/>
</dbReference>
<dbReference type="GO" id="GO:0016747">
    <property type="term" value="F:acyltransferase activity, transferring groups other than amino-acyl groups"/>
    <property type="evidence" value="ECO:0007669"/>
    <property type="project" value="InterPro"/>
</dbReference>
<evidence type="ECO:0000259" key="1">
    <source>
        <dbReference type="PROSITE" id="PS51186"/>
    </source>
</evidence>
<reference evidence="2 3" key="1">
    <citation type="submission" date="2016-10" db="EMBL/GenBank/DDBJ databases">
        <authorList>
            <person name="de Groot N.N."/>
        </authorList>
    </citation>
    <scope>NUCLEOTIDE SEQUENCE [LARGE SCALE GENOMIC DNA]</scope>
    <source>
        <strain evidence="2 3">CGMCC 1.7659</strain>
    </source>
</reference>
<proteinExistence type="predicted"/>
<gene>
    <name evidence="2" type="ORF">SAMN05216289_103270</name>
</gene>
<dbReference type="Pfam" id="PF00583">
    <property type="entry name" value="Acetyltransf_1"/>
    <property type="match status" value="1"/>
</dbReference>
<dbReference type="Proteomes" id="UP000198575">
    <property type="component" value="Unassembled WGS sequence"/>
</dbReference>
<protein>
    <recommendedName>
        <fullName evidence="1">N-acetyltransferase domain-containing protein</fullName>
    </recommendedName>
</protein>
<dbReference type="CDD" id="cd04301">
    <property type="entry name" value="NAT_SF"/>
    <property type="match status" value="1"/>
</dbReference>
<dbReference type="SUPFAM" id="SSF55729">
    <property type="entry name" value="Acyl-CoA N-acyltransferases (Nat)"/>
    <property type="match status" value="1"/>
</dbReference>
<dbReference type="PROSITE" id="PS51186">
    <property type="entry name" value="GNAT"/>
    <property type="match status" value="1"/>
</dbReference>
<accession>A0A1I4W1Y7</accession>
<dbReference type="Gene3D" id="3.40.630.30">
    <property type="match status" value="1"/>
</dbReference>
<evidence type="ECO:0000313" key="3">
    <source>
        <dbReference type="Proteomes" id="UP000198575"/>
    </source>
</evidence>
<keyword evidence="3" id="KW-1185">Reference proteome</keyword>